<reference evidence="1" key="1">
    <citation type="submission" date="2022-11" db="EMBL/GenBank/DDBJ databases">
        <title>Genome Sequence of Boeremia exigua.</title>
        <authorList>
            <person name="Buettner E."/>
        </authorList>
    </citation>
    <scope>NUCLEOTIDE SEQUENCE</scope>
    <source>
        <strain evidence="1">CU02</strain>
    </source>
</reference>
<keyword evidence="2" id="KW-1185">Reference proteome</keyword>
<sequence length="1257" mass="138498">MPINTLSVGAAVTPTVIETYILHYLNRSPLRQKPTAHISYHEGIELIRRFLHYASLHPVEELQAFTSQWVPVPHWVHNYRVEIPAAQLQRSAQYINAQLGPKGIEAVGGQTWWQWRREDIKFEAEWIEMKKDRDAREKSSMPKGQRIMLYVHGGAYFFGSVDEHRYQMQRHARKLQARVLAPRYRLAPQFPFPCGLQDCLAAYLYLLAEGHDPNTIILAGDSAGGGMILSMLVTLRDQSVPLPAGAVLISPWVDLTHSFPSLSGDGKMDYIPAHGFLHKPSINWPPPNADDLLQLETPSPSANQKGKENRAAEKEAKAERVRGYSVNTEKPDMDAILNASQAADSWISPDGKYGIGPKGTMSLQLDDSSRIEIKDQIQLYAANHLLTHPLVSPALQPSLGGLPPLLIQTGGGELLRDEQIYVAHKAAHPEAYLPPPSNNQTVEEIDAQASRYKPTNVQLQVWDDLCHVAPTLSFTRPAKHMYRSIAQFGAWALARAQQTSIDILDDDDISFVSTDSESSSDNAKQSKKDKKAKENTEAHMGTDGIIDKGKHEARVGKAGDSLPPFEQHMIRQRIDRHGYIYALASKEQLVALNLARSEVGVPKPGPVNKWMKASQQWNGKFAKQKIKIQQQRMKEMQAGFERFEGENPPPTALAGRRIKGMKKEKAAKKSWGMALWSLWGSKHDEATIDREQKADQTLPPPTKAVVMNSEQGITAQHQEADGPERNRDAGLAPAKPSRMRSRSRHSTVTDRGQVHNSEEDLEKLSREFSRVAPPDSGLAEATVIAPERSHSGLPPQMSDIAEAPGIIISDEPTSPPTIVPETDGTSTRPSKGGIAYPFSLKVDGQGHRANASTVTLQSVALMTPPAVEESKQLGDFVPMTPPLVDDSKELYDSTVLTPAAVHESKQLGDALPTPHIAADPILPSDREYFNAPGAGLFSGQWVAATPGAETPSVERPGFERFETAHEDLSTLTTSIALLTSPIRTMSVFRANSRALITGGASGIGYAVAELCLKASMKVTVVDYNQETLDYAQKNLKGDVQCIKSDVSDLSAWASLKEKVGDVDFLMLNAGRMVRGSWGESEYFQQVLNTNLYGVINGLNTYVPSFQARSSSNPSAIVVTGSKQGITNPPGNAAYNASKAAVKALTEHLSFDLKDTSTSVHLLVPGWTFTGLSGNHPGQEAQKPDGAWSPEQVAQYMVKKMEANKFYIMCPDNDVSEETDKKRMLWTVGDIVNERPPLTRWRPEFKEEAEEWMAKQKV</sequence>
<organism evidence="1 2">
    <name type="scientific">Boeremia exigua</name>
    <dbReference type="NCBI Taxonomy" id="749465"/>
    <lineage>
        <taxon>Eukaryota</taxon>
        <taxon>Fungi</taxon>
        <taxon>Dikarya</taxon>
        <taxon>Ascomycota</taxon>
        <taxon>Pezizomycotina</taxon>
        <taxon>Dothideomycetes</taxon>
        <taxon>Pleosporomycetidae</taxon>
        <taxon>Pleosporales</taxon>
        <taxon>Pleosporineae</taxon>
        <taxon>Didymellaceae</taxon>
        <taxon>Boeremia</taxon>
    </lineage>
</organism>
<dbReference type="EMBL" id="JAPHNI010000171">
    <property type="protein sequence ID" value="KAJ8114856.1"/>
    <property type="molecule type" value="Genomic_DNA"/>
</dbReference>
<gene>
    <name evidence="1" type="ORF">OPT61_g3372</name>
</gene>
<name>A0ACC2II34_9PLEO</name>
<protein>
    <submittedName>
        <fullName evidence="1">Uncharacterized protein</fullName>
    </submittedName>
</protein>
<comment type="caution">
    <text evidence="1">The sequence shown here is derived from an EMBL/GenBank/DDBJ whole genome shotgun (WGS) entry which is preliminary data.</text>
</comment>
<dbReference type="Proteomes" id="UP001153331">
    <property type="component" value="Unassembled WGS sequence"/>
</dbReference>
<proteinExistence type="predicted"/>
<evidence type="ECO:0000313" key="1">
    <source>
        <dbReference type="EMBL" id="KAJ8114856.1"/>
    </source>
</evidence>
<accession>A0ACC2II34</accession>
<evidence type="ECO:0000313" key="2">
    <source>
        <dbReference type="Proteomes" id="UP001153331"/>
    </source>
</evidence>